<evidence type="ECO:0000313" key="2">
    <source>
        <dbReference type="EMBL" id="OXA36598.1"/>
    </source>
</evidence>
<dbReference type="OrthoDB" id="10692453at2759"/>
<dbReference type="EMBL" id="LNIX01000093">
    <property type="protein sequence ID" value="OXA36598.1"/>
    <property type="molecule type" value="Genomic_DNA"/>
</dbReference>
<feature type="region of interest" description="Disordered" evidence="1">
    <location>
        <begin position="1"/>
        <end position="32"/>
    </location>
</feature>
<evidence type="ECO:0000313" key="3">
    <source>
        <dbReference type="Proteomes" id="UP000198287"/>
    </source>
</evidence>
<protein>
    <submittedName>
        <fullName evidence="2">Uncharacterized protein</fullName>
    </submittedName>
</protein>
<dbReference type="Proteomes" id="UP000198287">
    <property type="component" value="Unassembled WGS sequence"/>
</dbReference>
<feature type="region of interest" description="Disordered" evidence="1">
    <location>
        <begin position="131"/>
        <end position="154"/>
    </location>
</feature>
<organism evidence="2 3">
    <name type="scientific">Folsomia candida</name>
    <name type="common">Springtail</name>
    <dbReference type="NCBI Taxonomy" id="158441"/>
    <lineage>
        <taxon>Eukaryota</taxon>
        <taxon>Metazoa</taxon>
        <taxon>Ecdysozoa</taxon>
        <taxon>Arthropoda</taxon>
        <taxon>Hexapoda</taxon>
        <taxon>Collembola</taxon>
        <taxon>Entomobryomorpha</taxon>
        <taxon>Isotomoidea</taxon>
        <taxon>Isotomidae</taxon>
        <taxon>Proisotominae</taxon>
        <taxon>Folsomia</taxon>
    </lineage>
</organism>
<dbReference type="AlphaFoldDB" id="A0A226CVR9"/>
<reference evidence="2 3" key="1">
    <citation type="submission" date="2015-12" db="EMBL/GenBank/DDBJ databases">
        <title>The genome of Folsomia candida.</title>
        <authorList>
            <person name="Faddeeva A."/>
            <person name="Derks M.F."/>
            <person name="Anvar Y."/>
            <person name="Smit S."/>
            <person name="Van Straalen N."/>
            <person name="Roelofs D."/>
        </authorList>
    </citation>
    <scope>NUCLEOTIDE SEQUENCE [LARGE SCALE GENOMIC DNA]</scope>
    <source>
        <strain evidence="2 3">VU population</strain>
        <tissue evidence="2">Whole body</tissue>
    </source>
</reference>
<evidence type="ECO:0000256" key="1">
    <source>
        <dbReference type="SAM" id="MobiDB-lite"/>
    </source>
</evidence>
<keyword evidence="3" id="KW-1185">Reference proteome</keyword>
<sequence>MSSPTIHDASTSANSINSELDKDDNLDGEDLTSSDVIKRSVSVDSCIGTESSGERTAFNDSGILLDSARLDMDIPEEIEVIFVADHNNDKIASSEGLEDVHSQETVQETLEPEEVSPASVVAVSKLTSSSAVVLSNSQSVDDSTNYSRSDGVQH</sequence>
<accession>A0A226CVR9</accession>
<feature type="compositionally biased region" description="Polar residues" evidence="1">
    <location>
        <begin position="1"/>
        <end position="18"/>
    </location>
</feature>
<comment type="caution">
    <text evidence="2">The sequence shown here is derived from an EMBL/GenBank/DDBJ whole genome shotgun (WGS) entry which is preliminary data.</text>
</comment>
<proteinExistence type="predicted"/>
<feature type="compositionally biased region" description="Low complexity" evidence="1">
    <location>
        <begin position="131"/>
        <end position="140"/>
    </location>
</feature>
<feature type="compositionally biased region" description="Polar residues" evidence="1">
    <location>
        <begin position="141"/>
        <end position="154"/>
    </location>
</feature>
<name>A0A226CVR9_FOLCA</name>
<gene>
    <name evidence="2" type="ORF">Fcan01_28637</name>
</gene>